<name>A0A9J5WAB9_SOLCO</name>
<organism evidence="1 2">
    <name type="scientific">Solanum commersonii</name>
    <name type="common">Commerson's wild potato</name>
    <name type="synonym">Commerson's nightshade</name>
    <dbReference type="NCBI Taxonomy" id="4109"/>
    <lineage>
        <taxon>Eukaryota</taxon>
        <taxon>Viridiplantae</taxon>
        <taxon>Streptophyta</taxon>
        <taxon>Embryophyta</taxon>
        <taxon>Tracheophyta</taxon>
        <taxon>Spermatophyta</taxon>
        <taxon>Magnoliopsida</taxon>
        <taxon>eudicotyledons</taxon>
        <taxon>Gunneridae</taxon>
        <taxon>Pentapetalae</taxon>
        <taxon>asterids</taxon>
        <taxon>lamiids</taxon>
        <taxon>Solanales</taxon>
        <taxon>Solanaceae</taxon>
        <taxon>Solanoideae</taxon>
        <taxon>Solaneae</taxon>
        <taxon>Solanum</taxon>
    </lineage>
</organism>
<evidence type="ECO:0000313" key="2">
    <source>
        <dbReference type="Proteomes" id="UP000824120"/>
    </source>
</evidence>
<keyword evidence="2" id="KW-1185">Reference proteome</keyword>
<comment type="caution">
    <text evidence="1">The sequence shown here is derived from an EMBL/GenBank/DDBJ whole genome shotgun (WGS) entry which is preliminary data.</text>
</comment>
<gene>
    <name evidence="1" type="ORF">H5410_061814</name>
</gene>
<proteinExistence type="predicted"/>
<dbReference type="EMBL" id="JACXVP010000012">
    <property type="protein sequence ID" value="KAG5572048.1"/>
    <property type="molecule type" value="Genomic_DNA"/>
</dbReference>
<dbReference type="Proteomes" id="UP000824120">
    <property type="component" value="Chromosome 12"/>
</dbReference>
<evidence type="ECO:0000313" key="1">
    <source>
        <dbReference type="EMBL" id="KAG5572048.1"/>
    </source>
</evidence>
<sequence length="76" mass="8733">MIIERETLRNRLETLEEREAILRNNLALSASVGGVNSYVIRDHHHLDDTSIFEKACSINPHLSKVLENLYEIFVGQ</sequence>
<accession>A0A9J5WAB9</accession>
<dbReference type="AlphaFoldDB" id="A0A9J5WAB9"/>
<reference evidence="1 2" key="1">
    <citation type="submission" date="2020-09" db="EMBL/GenBank/DDBJ databases">
        <title>De no assembly of potato wild relative species, Solanum commersonii.</title>
        <authorList>
            <person name="Cho K."/>
        </authorList>
    </citation>
    <scope>NUCLEOTIDE SEQUENCE [LARGE SCALE GENOMIC DNA]</scope>
    <source>
        <strain evidence="1">LZ3.2</strain>
        <tissue evidence="1">Leaf</tissue>
    </source>
</reference>
<protein>
    <submittedName>
        <fullName evidence="1">Uncharacterized protein</fullName>
    </submittedName>
</protein>